<sequence length="207" mass="23401">MFKIIESPAPFEVQSVIRFLSARNPSAADIHRQICEVCGATAMCDGKVRKWVKDFKAGRENIHDDSRSGRPSVMMDVMVASVEAKILENRRFTISTLSNDFPEVSRSVLYKIVSKKLNFKKLRSCWVPKLLTEDHKNKRFECSLNFLTRYNEEGDAMLSRGRRNVGFTSHARIEAIEHGVETRTPSCRGEGQTDSVPGQDHGVRVLG</sequence>
<dbReference type="PANTHER" id="PTHR46060">
    <property type="entry name" value="MARINER MOS1 TRANSPOSASE-LIKE PROTEIN"/>
    <property type="match status" value="1"/>
</dbReference>
<dbReference type="Gene3D" id="1.10.10.1450">
    <property type="match status" value="1"/>
</dbReference>
<protein>
    <recommendedName>
        <fullName evidence="4">Mos1 transposase HTH domain-containing protein</fullName>
    </recommendedName>
</protein>
<accession>A0A4Y2HWV8</accession>
<keyword evidence="3" id="KW-1185">Reference proteome</keyword>
<evidence type="ECO:0000313" key="2">
    <source>
        <dbReference type="EMBL" id="GBM69911.1"/>
    </source>
</evidence>
<dbReference type="InterPro" id="IPR052709">
    <property type="entry name" value="Transposase-MT_Hybrid"/>
</dbReference>
<reference evidence="2 3" key="1">
    <citation type="journal article" date="2019" name="Sci. Rep.">
        <title>Orb-weaving spider Araneus ventricosus genome elucidates the spidroin gene catalogue.</title>
        <authorList>
            <person name="Kono N."/>
            <person name="Nakamura H."/>
            <person name="Ohtoshi R."/>
            <person name="Moran D.A.P."/>
            <person name="Shinohara A."/>
            <person name="Yoshida Y."/>
            <person name="Fujiwara M."/>
            <person name="Mori M."/>
            <person name="Tomita M."/>
            <person name="Arakawa K."/>
        </authorList>
    </citation>
    <scope>NUCLEOTIDE SEQUENCE [LARGE SCALE GENOMIC DNA]</scope>
</reference>
<feature type="region of interest" description="Disordered" evidence="1">
    <location>
        <begin position="180"/>
        <end position="207"/>
    </location>
</feature>
<dbReference type="PANTHER" id="PTHR46060:SF1">
    <property type="entry name" value="MARINER MOS1 TRANSPOSASE-LIKE PROTEIN"/>
    <property type="match status" value="1"/>
</dbReference>
<evidence type="ECO:0000313" key="3">
    <source>
        <dbReference type="Proteomes" id="UP000499080"/>
    </source>
</evidence>
<dbReference type="AlphaFoldDB" id="A0A4Y2HWV8"/>
<comment type="caution">
    <text evidence="2">The sequence shown here is derived from an EMBL/GenBank/DDBJ whole genome shotgun (WGS) entry which is preliminary data.</text>
</comment>
<gene>
    <name evidence="2" type="ORF">AVEN_96427_1</name>
</gene>
<evidence type="ECO:0000256" key="1">
    <source>
        <dbReference type="SAM" id="MobiDB-lite"/>
    </source>
</evidence>
<dbReference type="EMBL" id="BGPR01002219">
    <property type="protein sequence ID" value="GBM69911.1"/>
    <property type="molecule type" value="Genomic_DNA"/>
</dbReference>
<name>A0A4Y2HWV8_ARAVE</name>
<dbReference type="Proteomes" id="UP000499080">
    <property type="component" value="Unassembled WGS sequence"/>
</dbReference>
<proteinExistence type="predicted"/>
<organism evidence="2 3">
    <name type="scientific">Araneus ventricosus</name>
    <name type="common">Orbweaver spider</name>
    <name type="synonym">Epeira ventricosa</name>
    <dbReference type="NCBI Taxonomy" id="182803"/>
    <lineage>
        <taxon>Eukaryota</taxon>
        <taxon>Metazoa</taxon>
        <taxon>Ecdysozoa</taxon>
        <taxon>Arthropoda</taxon>
        <taxon>Chelicerata</taxon>
        <taxon>Arachnida</taxon>
        <taxon>Araneae</taxon>
        <taxon>Araneomorphae</taxon>
        <taxon>Entelegynae</taxon>
        <taxon>Araneoidea</taxon>
        <taxon>Araneidae</taxon>
        <taxon>Araneus</taxon>
    </lineage>
</organism>
<evidence type="ECO:0008006" key="4">
    <source>
        <dbReference type="Google" id="ProtNLM"/>
    </source>
</evidence>